<dbReference type="SUPFAM" id="SSF46689">
    <property type="entry name" value="Homeodomain-like"/>
    <property type="match status" value="1"/>
</dbReference>
<proteinExistence type="predicted"/>
<dbReference type="PRINTS" id="PR00455">
    <property type="entry name" value="HTHTETR"/>
</dbReference>
<dbReference type="PANTHER" id="PTHR47506:SF6">
    <property type="entry name" value="HTH-TYPE TRANSCRIPTIONAL REPRESSOR NEMR"/>
    <property type="match status" value="1"/>
</dbReference>
<dbReference type="Pfam" id="PF00440">
    <property type="entry name" value="TetR_N"/>
    <property type="match status" value="1"/>
</dbReference>
<name>A0ABR7LTK8_9ACTN</name>
<dbReference type="InterPro" id="IPR009057">
    <property type="entry name" value="Homeodomain-like_sf"/>
</dbReference>
<feature type="DNA-binding region" description="H-T-H motif" evidence="4">
    <location>
        <begin position="26"/>
        <end position="45"/>
    </location>
</feature>
<keyword evidence="7" id="KW-1185">Reference proteome</keyword>
<organism evidence="6 7">
    <name type="scientific">Actinomadura alba</name>
    <dbReference type="NCBI Taxonomy" id="406431"/>
    <lineage>
        <taxon>Bacteria</taxon>
        <taxon>Bacillati</taxon>
        <taxon>Actinomycetota</taxon>
        <taxon>Actinomycetes</taxon>
        <taxon>Streptosporangiales</taxon>
        <taxon>Thermomonosporaceae</taxon>
        <taxon>Actinomadura</taxon>
    </lineage>
</organism>
<reference evidence="6 7" key="1">
    <citation type="submission" date="2020-06" db="EMBL/GenBank/DDBJ databases">
        <title>Actinomadura xiongansis sp. nov., isolated from soil of Baiyangdian.</title>
        <authorList>
            <person name="Zhang X."/>
        </authorList>
    </citation>
    <scope>NUCLEOTIDE SEQUENCE [LARGE SCALE GENOMIC DNA]</scope>
    <source>
        <strain evidence="6 7">HBUM206468</strain>
    </source>
</reference>
<sequence length="211" mass="22043">MAGDTRAKLLEGTLETLRTQGIAGASARSIATAAGVNQALVFYHFGSVDELLAAALRHGAEERVALYRARFGSITSLRELLDLGRSLHTDERAAGNLTVLAQMLAGGQTDARLAPATAAGLGLWIAEIEAVLDRVLPSTPLAGFVDVGGLARAVAAAFVGLELYEGVDQDGAARAMDALEQLITLVSVLEDIGPVARRTIKGRIRKATRSA</sequence>
<dbReference type="RefSeq" id="WP_187245190.1">
    <property type="nucleotide sequence ID" value="NZ_BAAAOK010000019.1"/>
</dbReference>
<protein>
    <submittedName>
        <fullName evidence="6">TetR/AcrR family transcriptional regulator</fullName>
    </submittedName>
</protein>
<evidence type="ECO:0000256" key="1">
    <source>
        <dbReference type="ARBA" id="ARBA00023015"/>
    </source>
</evidence>
<evidence type="ECO:0000313" key="6">
    <source>
        <dbReference type="EMBL" id="MBC6468181.1"/>
    </source>
</evidence>
<evidence type="ECO:0000256" key="4">
    <source>
        <dbReference type="PROSITE-ProRule" id="PRU00335"/>
    </source>
</evidence>
<evidence type="ECO:0000259" key="5">
    <source>
        <dbReference type="PROSITE" id="PS50977"/>
    </source>
</evidence>
<keyword evidence="1" id="KW-0805">Transcription regulation</keyword>
<keyword evidence="3" id="KW-0804">Transcription</keyword>
<dbReference type="EMBL" id="JABVEC010000017">
    <property type="protein sequence ID" value="MBC6468181.1"/>
    <property type="molecule type" value="Genomic_DNA"/>
</dbReference>
<feature type="domain" description="HTH tetR-type" evidence="5">
    <location>
        <begin position="3"/>
        <end position="63"/>
    </location>
</feature>
<comment type="caution">
    <text evidence="6">The sequence shown here is derived from an EMBL/GenBank/DDBJ whole genome shotgun (WGS) entry which is preliminary data.</text>
</comment>
<keyword evidence="2 4" id="KW-0238">DNA-binding</keyword>
<accession>A0ABR7LTK8</accession>
<dbReference type="Proteomes" id="UP000805614">
    <property type="component" value="Unassembled WGS sequence"/>
</dbReference>
<dbReference type="PANTHER" id="PTHR47506">
    <property type="entry name" value="TRANSCRIPTIONAL REGULATORY PROTEIN"/>
    <property type="match status" value="1"/>
</dbReference>
<evidence type="ECO:0000256" key="2">
    <source>
        <dbReference type="ARBA" id="ARBA00023125"/>
    </source>
</evidence>
<dbReference type="InterPro" id="IPR001647">
    <property type="entry name" value="HTH_TetR"/>
</dbReference>
<gene>
    <name evidence="6" type="ORF">HKK74_22185</name>
</gene>
<dbReference type="Gene3D" id="1.10.357.10">
    <property type="entry name" value="Tetracycline Repressor, domain 2"/>
    <property type="match status" value="1"/>
</dbReference>
<evidence type="ECO:0000313" key="7">
    <source>
        <dbReference type="Proteomes" id="UP000805614"/>
    </source>
</evidence>
<dbReference type="PROSITE" id="PS50977">
    <property type="entry name" value="HTH_TETR_2"/>
    <property type="match status" value="1"/>
</dbReference>
<evidence type="ECO:0000256" key="3">
    <source>
        <dbReference type="ARBA" id="ARBA00023163"/>
    </source>
</evidence>